<keyword evidence="4" id="KW-1185">Reference proteome</keyword>
<evidence type="ECO:0000313" key="3">
    <source>
        <dbReference type="EMBL" id="GAA5090303.1"/>
    </source>
</evidence>
<reference evidence="4" key="1">
    <citation type="journal article" date="2019" name="Int. J. Syst. Evol. Microbiol.">
        <title>The Global Catalogue of Microorganisms (GCM) 10K type strain sequencing project: providing services to taxonomists for standard genome sequencing and annotation.</title>
        <authorList>
            <consortium name="The Broad Institute Genomics Platform"/>
            <consortium name="The Broad Institute Genome Sequencing Center for Infectious Disease"/>
            <person name="Wu L."/>
            <person name="Ma J."/>
        </authorList>
    </citation>
    <scope>NUCLEOTIDE SEQUENCE [LARGE SCALE GENOMIC DNA]</scope>
    <source>
        <strain evidence="4">JCM 18423</strain>
    </source>
</reference>
<dbReference type="InterPro" id="IPR050723">
    <property type="entry name" value="CFA/CMAS"/>
</dbReference>
<accession>A0ABP9M803</accession>
<gene>
    <name evidence="3" type="ORF">GCM10023337_14430</name>
</gene>
<dbReference type="RefSeq" id="WP_345370692.1">
    <property type="nucleotide sequence ID" value="NZ_BAABKD010000009.1"/>
</dbReference>
<proteinExistence type="predicted"/>
<dbReference type="EMBL" id="BAABKD010000009">
    <property type="protein sequence ID" value="GAA5090303.1"/>
    <property type="molecule type" value="Genomic_DNA"/>
</dbReference>
<dbReference type="PANTHER" id="PTHR43667">
    <property type="entry name" value="CYCLOPROPANE-FATTY-ACYL-PHOSPHOLIPID SYNTHASE"/>
    <property type="match status" value="1"/>
</dbReference>
<dbReference type="InterPro" id="IPR029063">
    <property type="entry name" value="SAM-dependent_MTases_sf"/>
</dbReference>
<evidence type="ECO:0008006" key="5">
    <source>
        <dbReference type="Google" id="ProtNLM"/>
    </source>
</evidence>
<evidence type="ECO:0000259" key="2">
    <source>
        <dbReference type="Pfam" id="PF13649"/>
    </source>
</evidence>
<evidence type="ECO:0000313" key="4">
    <source>
        <dbReference type="Proteomes" id="UP001500227"/>
    </source>
</evidence>
<dbReference type="Pfam" id="PF13649">
    <property type="entry name" value="Methyltransf_25"/>
    <property type="match status" value="1"/>
</dbReference>
<evidence type="ECO:0000259" key="1">
    <source>
        <dbReference type="Pfam" id="PF10119"/>
    </source>
</evidence>
<sequence>MGQLEAVLHQLATSYDAFPYFSNAFKWCAPGHLRAVAYLYGLNAPPVASARILEIGCAAGGNCLPAAFLYPDAHIVGVDISEVQIREGQGVIARAGLSNISLHAMSFTDIPDAWGPFDYIIAHGVFSWVPPTLQRELLHACQRLLSPQGIAYISFNTYPGWKAHELLRDWMMWHTEPAVCYQERIEQARDLLPFIQEGLAVQNPLAPVLQQLAQQVPASAQNDYYLAHEYLETHNHPLYFKDFCALAQQYGLAFVGEADAKEDLAQTYGLTTNARFQRLTQHKSRLEQLQYLDYAVGRTFRKSLLTHHTSCPTPVAPDLSRVADLRLAGWFTWQLLADGGYAVTSALSGQFILRDARLLPLLDLLTQSWPRPVAGRDVMDYALQQGATDPLYLLQQLFLQVPVEINRSYEDLPYCLQDYYTGLVPGVGQIIADRQQHLSQMSEWNAWYSSSTERFSTAELFVIDRLHQGYSPLRTATALAQAWHMGQLPADVLMPADFEQAADDLVDEVIARLRKYAMYV</sequence>
<dbReference type="PANTHER" id="PTHR43667:SF2">
    <property type="entry name" value="FATTY ACID C-METHYL TRANSFERASE"/>
    <property type="match status" value="1"/>
</dbReference>
<dbReference type="Proteomes" id="UP001500227">
    <property type="component" value="Unassembled WGS sequence"/>
</dbReference>
<dbReference type="InterPro" id="IPR018773">
    <property type="entry name" value="MeTrfase_reg_dom_prd"/>
</dbReference>
<dbReference type="Gene3D" id="3.40.50.150">
    <property type="entry name" value="Vaccinia Virus protein VP39"/>
    <property type="match status" value="1"/>
</dbReference>
<feature type="domain" description="Methyltransferase regulatory" evidence="1">
    <location>
        <begin position="222"/>
        <end position="307"/>
    </location>
</feature>
<dbReference type="SUPFAM" id="SSF53335">
    <property type="entry name" value="S-adenosyl-L-methionine-dependent methyltransferases"/>
    <property type="match status" value="1"/>
</dbReference>
<dbReference type="CDD" id="cd02440">
    <property type="entry name" value="AdoMet_MTases"/>
    <property type="match status" value="1"/>
</dbReference>
<name>A0ABP9M803_9BURK</name>
<organism evidence="3 4">
    <name type="scientific">Paenalcaligenes hermetiae</name>
    <dbReference type="NCBI Taxonomy" id="1157987"/>
    <lineage>
        <taxon>Bacteria</taxon>
        <taxon>Pseudomonadati</taxon>
        <taxon>Pseudomonadota</taxon>
        <taxon>Betaproteobacteria</taxon>
        <taxon>Burkholderiales</taxon>
        <taxon>Alcaligenaceae</taxon>
        <taxon>Paenalcaligenes</taxon>
    </lineage>
</organism>
<protein>
    <recommendedName>
        <fullName evidence="5">Methyltransferase domain-containing protein</fullName>
    </recommendedName>
</protein>
<dbReference type="Pfam" id="PF10119">
    <property type="entry name" value="MethyTransf_Reg"/>
    <property type="match status" value="1"/>
</dbReference>
<comment type="caution">
    <text evidence="3">The sequence shown here is derived from an EMBL/GenBank/DDBJ whole genome shotgun (WGS) entry which is preliminary data.</text>
</comment>
<dbReference type="InterPro" id="IPR041698">
    <property type="entry name" value="Methyltransf_25"/>
</dbReference>
<feature type="domain" description="Methyltransferase" evidence="2">
    <location>
        <begin position="52"/>
        <end position="149"/>
    </location>
</feature>